<evidence type="ECO:0000259" key="2">
    <source>
        <dbReference type="PROSITE" id="PS50830"/>
    </source>
</evidence>
<evidence type="ECO:0000313" key="4">
    <source>
        <dbReference type="Proteomes" id="UP000429484"/>
    </source>
</evidence>
<proteinExistence type="predicted"/>
<feature type="domain" description="TNase-like" evidence="2">
    <location>
        <begin position="22"/>
        <end position="116"/>
    </location>
</feature>
<dbReference type="InterPro" id="IPR035437">
    <property type="entry name" value="SNase_OB-fold_sf"/>
</dbReference>
<name>A0AAW9TVM7_RHIML</name>
<organism evidence="3 4">
    <name type="scientific">Rhizobium meliloti</name>
    <name type="common">Ensifer meliloti</name>
    <name type="synonym">Sinorhizobium meliloti</name>
    <dbReference type="NCBI Taxonomy" id="382"/>
    <lineage>
        <taxon>Bacteria</taxon>
        <taxon>Pseudomonadati</taxon>
        <taxon>Pseudomonadota</taxon>
        <taxon>Alphaproteobacteria</taxon>
        <taxon>Hyphomicrobiales</taxon>
        <taxon>Rhizobiaceae</taxon>
        <taxon>Sinorhizobium/Ensifer group</taxon>
        <taxon>Sinorhizobium</taxon>
    </lineage>
</organism>
<dbReference type="PROSITE" id="PS50830">
    <property type="entry name" value="TNASE_3"/>
    <property type="match status" value="1"/>
</dbReference>
<gene>
    <name evidence="3" type="ORF">GHK53_24030</name>
</gene>
<protein>
    <recommendedName>
        <fullName evidence="2">TNase-like domain-containing protein</fullName>
    </recommendedName>
</protein>
<dbReference type="InterPro" id="IPR016071">
    <property type="entry name" value="Staphylococal_nuclease_OB-fold"/>
</dbReference>
<dbReference type="Pfam" id="PF00565">
    <property type="entry name" value="SNase"/>
    <property type="match status" value="1"/>
</dbReference>
<keyword evidence="1" id="KW-0732">Signal</keyword>
<dbReference type="Gene3D" id="2.40.50.90">
    <property type="match status" value="1"/>
</dbReference>
<feature type="signal peptide" evidence="1">
    <location>
        <begin position="1"/>
        <end position="25"/>
    </location>
</feature>
<feature type="chain" id="PRO_5043398807" description="TNase-like domain-containing protein" evidence="1">
    <location>
        <begin position="26"/>
        <end position="192"/>
    </location>
</feature>
<dbReference type="RefSeq" id="WP_153349958.1">
    <property type="nucleotide sequence ID" value="NZ_WISR01000198.1"/>
</dbReference>
<sequence>MHKRLLVVAAFVVATIPLAVTSAKAGANVNIIDGDTIHMDGITIRILELDTPETFKSRCENELVLGLAAKEHLRSLLDSGTVTYEATGTDRYGRTLAKVHVSGVNVGEQMVRDGVALPYQPGKEAKLARLRHWCGPDARLEDRFSKRKPKAAKPETAASPLMTPIAAYRNCAEARAAGAAPSKLDRDGLSCE</sequence>
<reference evidence="3 4" key="1">
    <citation type="journal article" date="2013" name="Genome Biol.">
        <title>Comparative genomics of the core and accessory genomes of 48 Sinorhizobium strains comprising five genospecies.</title>
        <authorList>
            <person name="Sugawara M."/>
            <person name="Epstein B."/>
            <person name="Badgley B.D."/>
            <person name="Unno T."/>
            <person name="Xu L."/>
            <person name="Reese J."/>
            <person name="Gyaneshwar P."/>
            <person name="Denny R."/>
            <person name="Mudge J."/>
            <person name="Bharti A.K."/>
            <person name="Farmer A.D."/>
            <person name="May G.D."/>
            <person name="Woodward J.E."/>
            <person name="Medigue C."/>
            <person name="Vallenet D."/>
            <person name="Lajus A."/>
            <person name="Rouy Z."/>
            <person name="Martinez-Vaz B."/>
            <person name="Tiffin P."/>
            <person name="Young N.D."/>
            <person name="Sadowsky M.J."/>
        </authorList>
    </citation>
    <scope>NUCLEOTIDE SEQUENCE [LARGE SCALE GENOMIC DNA]</scope>
    <source>
        <strain evidence="3 4">N6B1</strain>
    </source>
</reference>
<dbReference type="SMART" id="SM00318">
    <property type="entry name" value="SNc"/>
    <property type="match status" value="1"/>
</dbReference>
<evidence type="ECO:0000313" key="3">
    <source>
        <dbReference type="EMBL" id="MQW35752.1"/>
    </source>
</evidence>
<dbReference type="AlphaFoldDB" id="A0AAW9TVM7"/>
<evidence type="ECO:0000256" key="1">
    <source>
        <dbReference type="SAM" id="SignalP"/>
    </source>
</evidence>
<comment type="caution">
    <text evidence="3">The sequence shown here is derived from an EMBL/GenBank/DDBJ whole genome shotgun (WGS) entry which is preliminary data.</text>
</comment>
<dbReference type="SUPFAM" id="SSF50199">
    <property type="entry name" value="Staphylococcal nuclease"/>
    <property type="match status" value="1"/>
</dbReference>
<dbReference type="Proteomes" id="UP000429484">
    <property type="component" value="Unassembled WGS sequence"/>
</dbReference>
<accession>A0AAW9TVM7</accession>
<dbReference type="EMBL" id="WISR01000198">
    <property type="protein sequence ID" value="MQW35752.1"/>
    <property type="molecule type" value="Genomic_DNA"/>
</dbReference>